<protein>
    <submittedName>
        <fullName evidence="2">Uncharacterized protein</fullName>
    </submittedName>
</protein>
<reference evidence="2" key="1">
    <citation type="submission" date="2023-10" db="EMBL/GenBank/DDBJ databases">
        <authorList>
            <person name="Chen Y."/>
            <person name="Shah S."/>
            <person name="Dougan E. K."/>
            <person name="Thang M."/>
            <person name="Chan C."/>
        </authorList>
    </citation>
    <scope>NUCLEOTIDE SEQUENCE [LARGE SCALE GENOMIC DNA]</scope>
</reference>
<keyword evidence="3" id="KW-1185">Reference proteome</keyword>
<evidence type="ECO:0000313" key="2">
    <source>
        <dbReference type="EMBL" id="CAK0902239.1"/>
    </source>
</evidence>
<comment type="caution">
    <text evidence="2">The sequence shown here is derived from an EMBL/GenBank/DDBJ whole genome shotgun (WGS) entry which is preliminary data.</text>
</comment>
<feature type="region of interest" description="Disordered" evidence="1">
    <location>
        <begin position="65"/>
        <end position="160"/>
    </location>
</feature>
<name>A0ABN9XQL5_9DINO</name>
<organism evidence="2 3">
    <name type="scientific">Prorocentrum cordatum</name>
    <dbReference type="NCBI Taxonomy" id="2364126"/>
    <lineage>
        <taxon>Eukaryota</taxon>
        <taxon>Sar</taxon>
        <taxon>Alveolata</taxon>
        <taxon>Dinophyceae</taxon>
        <taxon>Prorocentrales</taxon>
        <taxon>Prorocentraceae</taxon>
        <taxon>Prorocentrum</taxon>
    </lineage>
</organism>
<sequence>MEGDAFDRQEIVAEIAPAPAGEAGQPPTSRVRAWGPSTVWSAATTTSCAAPARRRSAACWRRRCQRPRPSCAPSRESGGLLRLRAGRGGARGRARALRRGSGGGRAGGGAGCTENPAAGHAARGLPGHETWTLVATPQTDEVRPNAKTWWDKGKTSQEPC</sequence>
<dbReference type="EMBL" id="CAUYUJ010021045">
    <property type="protein sequence ID" value="CAK0902239.1"/>
    <property type="molecule type" value="Genomic_DNA"/>
</dbReference>
<evidence type="ECO:0000256" key="1">
    <source>
        <dbReference type="SAM" id="MobiDB-lite"/>
    </source>
</evidence>
<feature type="compositionally biased region" description="Basic and acidic residues" evidence="1">
    <location>
        <begin position="140"/>
        <end position="160"/>
    </location>
</feature>
<accession>A0ABN9XQL5</accession>
<gene>
    <name evidence="2" type="ORF">PCOR1329_LOCUS78920</name>
</gene>
<proteinExistence type="predicted"/>
<feature type="compositionally biased region" description="Gly residues" evidence="1">
    <location>
        <begin position="100"/>
        <end position="111"/>
    </location>
</feature>
<evidence type="ECO:0000313" key="3">
    <source>
        <dbReference type="Proteomes" id="UP001189429"/>
    </source>
</evidence>
<dbReference type="Proteomes" id="UP001189429">
    <property type="component" value="Unassembled WGS sequence"/>
</dbReference>